<sequence>MFVATGKGGGKVKKAGYFWTEQWQKWEREADKAYEAGKTIGPIKTRKELKAFLDSLKENTDDVEK</sequence>
<dbReference type="RefSeq" id="WP_054672215.1">
    <property type="nucleotide sequence ID" value="NZ_BMOF01000009.1"/>
</dbReference>
<reference evidence="1" key="1">
    <citation type="journal article" date="2014" name="Int. J. Syst. Evol. Microbiol.">
        <title>Complete genome sequence of Corynebacterium casei LMG S-19264T (=DSM 44701T), isolated from a smear-ripened cheese.</title>
        <authorList>
            <consortium name="US DOE Joint Genome Institute (JGI-PGF)"/>
            <person name="Walter F."/>
            <person name="Albersmeier A."/>
            <person name="Kalinowski J."/>
            <person name="Ruckert C."/>
        </authorList>
    </citation>
    <scope>NUCLEOTIDE SEQUENCE</scope>
    <source>
        <strain evidence="1">JCM 14719</strain>
    </source>
</reference>
<dbReference type="AlphaFoldDB" id="A0A8J3B7Y8"/>
<accession>A0A8J3B7Y8</accession>
<evidence type="ECO:0000313" key="2">
    <source>
        <dbReference type="Proteomes" id="UP000637720"/>
    </source>
</evidence>
<dbReference type="EMBL" id="BMOF01000009">
    <property type="protein sequence ID" value="GGJ95955.1"/>
    <property type="molecule type" value="Genomic_DNA"/>
</dbReference>
<reference evidence="1" key="2">
    <citation type="submission" date="2020-09" db="EMBL/GenBank/DDBJ databases">
        <authorList>
            <person name="Sun Q."/>
            <person name="Ohkuma M."/>
        </authorList>
    </citation>
    <scope>NUCLEOTIDE SEQUENCE</scope>
    <source>
        <strain evidence="1">JCM 14719</strain>
    </source>
</reference>
<name>A0A8J3B7Y8_9BACI</name>
<comment type="caution">
    <text evidence="1">The sequence shown here is derived from an EMBL/GenBank/DDBJ whole genome shotgun (WGS) entry which is preliminary data.</text>
</comment>
<gene>
    <name evidence="1" type="ORF">GCM10007043_07210</name>
</gene>
<keyword evidence="2" id="KW-1185">Reference proteome</keyword>
<dbReference type="Proteomes" id="UP000637720">
    <property type="component" value="Unassembled WGS sequence"/>
</dbReference>
<proteinExistence type="predicted"/>
<evidence type="ECO:0000313" key="1">
    <source>
        <dbReference type="EMBL" id="GGJ95955.1"/>
    </source>
</evidence>
<protein>
    <submittedName>
        <fullName evidence="1">Uncharacterized protein</fullName>
    </submittedName>
</protein>
<organism evidence="1 2">
    <name type="scientific">Calditerricola satsumensis</name>
    <dbReference type="NCBI Taxonomy" id="373054"/>
    <lineage>
        <taxon>Bacteria</taxon>
        <taxon>Bacillati</taxon>
        <taxon>Bacillota</taxon>
        <taxon>Bacilli</taxon>
        <taxon>Bacillales</taxon>
        <taxon>Bacillaceae</taxon>
        <taxon>Calditerricola</taxon>
    </lineage>
</organism>